<dbReference type="PANTHER" id="PTHR11085">
    <property type="entry name" value="NAD-DEPENDENT PROTEIN DEACYLASE SIRTUIN-5, MITOCHONDRIAL-RELATED"/>
    <property type="match status" value="1"/>
</dbReference>
<evidence type="ECO:0000313" key="7">
    <source>
        <dbReference type="Proteomes" id="UP001211065"/>
    </source>
</evidence>
<dbReference type="GO" id="GO:0070403">
    <property type="term" value="F:NAD+ binding"/>
    <property type="evidence" value="ECO:0007669"/>
    <property type="project" value="InterPro"/>
</dbReference>
<dbReference type="Proteomes" id="UP001211065">
    <property type="component" value="Unassembled WGS sequence"/>
</dbReference>
<dbReference type="PROSITE" id="PS50305">
    <property type="entry name" value="SIRTUIN"/>
    <property type="match status" value="1"/>
</dbReference>
<gene>
    <name evidence="6" type="ORF">HK099_007990</name>
</gene>
<evidence type="ECO:0000313" key="6">
    <source>
        <dbReference type="EMBL" id="KAJ3211512.1"/>
    </source>
</evidence>
<keyword evidence="7" id="KW-1185">Reference proteome</keyword>
<dbReference type="Pfam" id="PF02146">
    <property type="entry name" value="SIR2"/>
    <property type="match status" value="1"/>
</dbReference>
<feature type="binding site" evidence="4">
    <location>
        <position position="211"/>
    </location>
    <ligand>
        <name>Zn(2+)</name>
        <dbReference type="ChEBI" id="CHEBI:29105"/>
    </ligand>
</feature>
<comment type="caution">
    <text evidence="6">The sequence shown here is derived from an EMBL/GenBank/DDBJ whole genome shotgun (WGS) entry which is preliminary data.</text>
</comment>
<keyword evidence="4" id="KW-0862">Zinc</keyword>
<dbReference type="GO" id="GO:0005634">
    <property type="term" value="C:nucleus"/>
    <property type="evidence" value="ECO:0007669"/>
    <property type="project" value="TreeGrafter"/>
</dbReference>
<dbReference type="InterPro" id="IPR003000">
    <property type="entry name" value="Sirtuin"/>
</dbReference>
<comment type="similarity">
    <text evidence="1">Belongs to the sirtuin family. Class I subfamily.</text>
</comment>
<dbReference type="InterPro" id="IPR050134">
    <property type="entry name" value="NAD-dep_sirtuin_deacylases"/>
</dbReference>
<keyword evidence="2" id="KW-0808">Transferase</keyword>
<feature type="binding site" evidence="4">
    <location>
        <position position="186"/>
    </location>
    <ligand>
        <name>Zn(2+)</name>
        <dbReference type="ChEBI" id="CHEBI:29105"/>
    </ligand>
</feature>
<feature type="binding site" evidence="4">
    <location>
        <position position="189"/>
    </location>
    <ligand>
        <name>Zn(2+)</name>
        <dbReference type="ChEBI" id="CHEBI:29105"/>
    </ligand>
</feature>
<evidence type="ECO:0000259" key="5">
    <source>
        <dbReference type="PROSITE" id="PS50305"/>
    </source>
</evidence>
<dbReference type="GO" id="GO:0017136">
    <property type="term" value="F:histone deacetylase activity, NAD-dependent"/>
    <property type="evidence" value="ECO:0007669"/>
    <property type="project" value="TreeGrafter"/>
</dbReference>
<reference evidence="6" key="1">
    <citation type="submission" date="2020-05" db="EMBL/GenBank/DDBJ databases">
        <title>Phylogenomic resolution of chytrid fungi.</title>
        <authorList>
            <person name="Stajich J.E."/>
            <person name="Amses K."/>
            <person name="Simmons R."/>
            <person name="Seto K."/>
            <person name="Myers J."/>
            <person name="Bonds A."/>
            <person name="Quandt C.A."/>
            <person name="Barry K."/>
            <person name="Liu P."/>
            <person name="Grigoriev I."/>
            <person name="Longcore J.E."/>
            <person name="James T.Y."/>
        </authorList>
    </citation>
    <scope>NUCLEOTIDE SEQUENCE</scope>
    <source>
        <strain evidence="6">JEL0476</strain>
    </source>
</reference>
<feature type="domain" description="Deacetylase sirtuin-type" evidence="5">
    <location>
        <begin position="35"/>
        <end position="346"/>
    </location>
</feature>
<dbReference type="Gene3D" id="3.30.1600.10">
    <property type="entry name" value="SIR2/SIRT2 'Small Domain"/>
    <property type="match status" value="1"/>
</dbReference>
<feature type="binding site" evidence="4">
    <location>
        <position position="214"/>
    </location>
    <ligand>
        <name>Zn(2+)</name>
        <dbReference type="ChEBI" id="CHEBI:29105"/>
    </ligand>
</feature>
<evidence type="ECO:0000256" key="3">
    <source>
        <dbReference type="ARBA" id="ARBA00023027"/>
    </source>
</evidence>
<keyword evidence="3" id="KW-0520">NAD</keyword>
<feature type="active site" description="Proton acceptor" evidence="4">
    <location>
        <position position="178"/>
    </location>
</feature>
<dbReference type="SUPFAM" id="SSF52467">
    <property type="entry name" value="DHS-like NAD/FAD-binding domain"/>
    <property type="match status" value="1"/>
</dbReference>
<organism evidence="6 7">
    <name type="scientific">Clydaea vesicula</name>
    <dbReference type="NCBI Taxonomy" id="447962"/>
    <lineage>
        <taxon>Eukaryota</taxon>
        <taxon>Fungi</taxon>
        <taxon>Fungi incertae sedis</taxon>
        <taxon>Chytridiomycota</taxon>
        <taxon>Chytridiomycota incertae sedis</taxon>
        <taxon>Chytridiomycetes</taxon>
        <taxon>Lobulomycetales</taxon>
        <taxon>Lobulomycetaceae</taxon>
        <taxon>Clydaea</taxon>
    </lineage>
</organism>
<dbReference type="InterPro" id="IPR026591">
    <property type="entry name" value="Sirtuin_cat_small_dom_sf"/>
</dbReference>
<dbReference type="InterPro" id="IPR026590">
    <property type="entry name" value="Ssirtuin_cat_dom"/>
</dbReference>
<proteinExistence type="inferred from homology"/>
<dbReference type="GO" id="GO:0046872">
    <property type="term" value="F:metal ion binding"/>
    <property type="evidence" value="ECO:0007669"/>
    <property type="project" value="UniProtKB-KW"/>
</dbReference>
<evidence type="ECO:0000256" key="2">
    <source>
        <dbReference type="ARBA" id="ARBA00022679"/>
    </source>
</evidence>
<dbReference type="EMBL" id="JADGJW010000830">
    <property type="protein sequence ID" value="KAJ3211512.1"/>
    <property type="molecule type" value="Genomic_DNA"/>
</dbReference>
<evidence type="ECO:0000256" key="4">
    <source>
        <dbReference type="PROSITE-ProRule" id="PRU00236"/>
    </source>
</evidence>
<protein>
    <recommendedName>
        <fullName evidence="5">Deacetylase sirtuin-type domain-containing protein</fullName>
    </recommendedName>
</protein>
<keyword evidence="4" id="KW-0479">Metal-binding</keyword>
<dbReference type="AlphaFoldDB" id="A0AAD5TZA6"/>
<dbReference type="PANTHER" id="PTHR11085:SF8">
    <property type="entry name" value="NAD-DEPENDENT HISTONE DEACETYLASE HST3"/>
    <property type="match status" value="1"/>
</dbReference>
<accession>A0AAD5TZA6</accession>
<sequence>METTIINKTSFNEERGNCLEKQNAAIFISLGKKETEVDRTFLNEVIKALWRSKKTLVATGAGISVSAGIPDFRSENGLYNLVKERYPKVIMKGKDLFDANVFRDINSSQVFFSFMAELKLLIDKATITPTHTFIKWLEEEKKLLRCYTQNIDCLEKKLNMNSQLDKKSKNVNKIVQVHGDMDYVFCVICRANFDFNQEVIDIFKGGKAPSCSSCELKSEERERSGRRGLKEGFLRPNIVLYNEHHTNGELISEFISHDMRRKPDLMIVIGTSLKIVGMKNLVKEMAKKVHEFKNGKVILINKIELGKEWEEVFDYIILADCDQACTKLKNGYKIYNEQVIKELQAKENKKPSKTKNKNSNANLKFKMVKSTITVQKTKLFQTPLGGNIKESPAALLNNGI</sequence>
<dbReference type="InterPro" id="IPR029035">
    <property type="entry name" value="DHS-like_NAD/FAD-binding_dom"/>
</dbReference>
<dbReference type="Gene3D" id="3.40.50.1220">
    <property type="entry name" value="TPP-binding domain"/>
    <property type="match status" value="1"/>
</dbReference>
<name>A0AAD5TZA6_9FUNG</name>
<evidence type="ECO:0000256" key="1">
    <source>
        <dbReference type="ARBA" id="ARBA00006924"/>
    </source>
</evidence>